<name>A0AAY5E851_ELEEL</name>
<dbReference type="PANTHER" id="PTHR13475:SF4">
    <property type="entry name" value="NEUGRIN"/>
    <property type="match status" value="1"/>
</dbReference>
<dbReference type="InterPro" id="IPR010487">
    <property type="entry name" value="NGRN/Rrg9"/>
</dbReference>
<comment type="subunit">
    <text evidence="6">Forms a regulatory protein-RNA complex, consisting of RCC1L, NGRN, RPUSD3, RPUSD4, TRUB2, FASTKD2 and 16S mt-rRNA. Interacts with 16S mt-rRNA; this interaction is direct.</text>
</comment>
<evidence type="ECO:0000256" key="9">
    <source>
        <dbReference type="ARBA" id="ARBA00022525"/>
    </source>
</evidence>
<evidence type="ECO:0000256" key="3">
    <source>
        <dbReference type="ARBA" id="ARBA00004325"/>
    </source>
</evidence>
<dbReference type="GeneID" id="113575541"/>
<evidence type="ECO:0000256" key="17">
    <source>
        <dbReference type="SAM" id="SignalP"/>
    </source>
</evidence>
<comment type="function">
    <text evidence="1">Plays an essential role in mitochondrial ribosome biogenesis. As a component of a functional protein-RNA module, consisting of RCC1L, NGRN, RPUSD3, RPUSD4, TRUB2, FASTKD2 and 16S mitochondrial ribosomal RNA (16S mt-rRNA), controls 16S mt-rRNA abundance and is required for intra-mitochondrial translation of core subunits of the oxidative phosphorylation system.</text>
</comment>
<evidence type="ECO:0000256" key="10">
    <source>
        <dbReference type="ARBA" id="ARBA00022729"/>
    </source>
</evidence>
<evidence type="ECO:0000313" key="18">
    <source>
        <dbReference type="Ensembl" id="ENSEEEP00000053051.1"/>
    </source>
</evidence>
<gene>
    <name evidence="18" type="primary">NGRN</name>
</gene>
<feature type="chain" id="PRO_5044242638" description="Neugrin" evidence="17">
    <location>
        <begin position="24"/>
        <end position="305"/>
    </location>
</feature>
<keyword evidence="8" id="KW-0217">Developmental protein</keyword>
<evidence type="ECO:0000256" key="7">
    <source>
        <dbReference type="ARBA" id="ARBA00016593"/>
    </source>
</evidence>
<dbReference type="GO" id="GO:0005576">
    <property type="term" value="C:extracellular region"/>
    <property type="evidence" value="ECO:0007669"/>
    <property type="project" value="UniProtKB-SubCell"/>
</dbReference>
<evidence type="ECO:0000256" key="12">
    <source>
        <dbReference type="ARBA" id="ARBA00023128"/>
    </source>
</evidence>
<evidence type="ECO:0000256" key="13">
    <source>
        <dbReference type="ARBA" id="ARBA00023136"/>
    </source>
</evidence>
<dbReference type="GO" id="GO:0031966">
    <property type="term" value="C:mitochondrial membrane"/>
    <property type="evidence" value="ECO:0007669"/>
    <property type="project" value="UniProtKB-SubCell"/>
</dbReference>
<keyword evidence="14" id="KW-0325">Glycoprotein</keyword>
<evidence type="ECO:0000256" key="16">
    <source>
        <dbReference type="ARBA" id="ARBA00029657"/>
    </source>
</evidence>
<accession>A0AAY5E851</accession>
<dbReference type="Proteomes" id="UP000314983">
    <property type="component" value="Chromosome 23"/>
</dbReference>
<dbReference type="GO" id="GO:0005634">
    <property type="term" value="C:nucleus"/>
    <property type="evidence" value="ECO:0007669"/>
    <property type="project" value="UniProtKB-SubCell"/>
</dbReference>
<dbReference type="Ensembl" id="ENSEEET00000065167.1">
    <property type="protein sequence ID" value="ENSEEEP00000053051.1"/>
    <property type="gene ID" value="ENSEEEG00000027549.1"/>
</dbReference>
<evidence type="ECO:0000256" key="8">
    <source>
        <dbReference type="ARBA" id="ARBA00022473"/>
    </source>
</evidence>
<evidence type="ECO:0000313" key="19">
    <source>
        <dbReference type="Proteomes" id="UP000314983"/>
    </source>
</evidence>
<dbReference type="Pfam" id="PF06413">
    <property type="entry name" value="Neugrin"/>
    <property type="match status" value="1"/>
</dbReference>
<reference evidence="18" key="3">
    <citation type="submission" date="2025-09" db="UniProtKB">
        <authorList>
            <consortium name="Ensembl"/>
        </authorList>
    </citation>
    <scope>IDENTIFICATION</scope>
</reference>
<dbReference type="RefSeq" id="XP_026862904.2">
    <property type="nucleotide sequence ID" value="XM_027007103.2"/>
</dbReference>
<reference evidence="18" key="2">
    <citation type="submission" date="2025-08" db="UniProtKB">
        <authorList>
            <consortium name="Ensembl"/>
        </authorList>
    </citation>
    <scope>IDENTIFICATION</scope>
</reference>
<dbReference type="GO" id="GO:0030154">
    <property type="term" value="P:cell differentiation"/>
    <property type="evidence" value="ECO:0007669"/>
    <property type="project" value="UniProtKB-KW"/>
</dbReference>
<keyword evidence="19" id="KW-1185">Reference proteome</keyword>
<proteinExistence type="inferred from homology"/>
<evidence type="ECO:0000256" key="15">
    <source>
        <dbReference type="ARBA" id="ARBA00023242"/>
    </source>
</evidence>
<protein>
    <recommendedName>
        <fullName evidence="7">Neugrin</fullName>
    </recommendedName>
    <alternativeName>
        <fullName evidence="16">Neurite outgrowth-associated protein</fullName>
    </alternativeName>
</protein>
<dbReference type="PANTHER" id="PTHR13475">
    <property type="entry name" value="NEUGRIN"/>
    <property type="match status" value="1"/>
</dbReference>
<keyword evidence="13" id="KW-0472">Membrane</keyword>
<keyword evidence="10 17" id="KW-0732">Signal</keyword>
<evidence type="ECO:0000256" key="6">
    <source>
        <dbReference type="ARBA" id="ARBA00011308"/>
    </source>
</evidence>
<evidence type="ECO:0000256" key="14">
    <source>
        <dbReference type="ARBA" id="ARBA00023180"/>
    </source>
</evidence>
<keyword evidence="9" id="KW-0964">Secreted</keyword>
<evidence type="ECO:0000256" key="1">
    <source>
        <dbReference type="ARBA" id="ARBA00003783"/>
    </source>
</evidence>
<evidence type="ECO:0000256" key="4">
    <source>
        <dbReference type="ARBA" id="ARBA00004613"/>
    </source>
</evidence>
<dbReference type="AlphaFoldDB" id="A0AAY5E851"/>
<sequence>MFSTLRVASMVALKVAFPVPTTAQICRHANQDVRVWMGSTRSDSDNRKKDHEDDLDMDAVEAKLESLFKEEKKRWKATKFHKIRRQLRTRGAPERRLTWDAIEQIRYLKQECTQEWTVQKLADSYCVSPDVISRILRSKFTPTLERKLKQDCKAMARQQSLGHGEMEGSNKGQSRLPVLGSTKPARQLFGNTHALTCQSRGALAKMEFETGLAVTDDNVTLLLRGTSQISDGLPVAQRKSQERLIEQEGPVDFEEDWGEEENWDGVFFTEEQLEDLIYTLCAKPSTVKQKGREFFDSEGNFLYRI</sequence>
<reference evidence="18 19" key="1">
    <citation type="submission" date="2020-05" db="EMBL/GenBank/DDBJ databases">
        <title>Electrophorus electricus (electric eel) genome, fEleEle1, primary haplotype.</title>
        <authorList>
            <person name="Myers G."/>
            <person name="Meyer A."/>
            <person name="Fedrigo O."/>
            <person name="Formenti G."/>
            <person name="Rhie A."/>
            <person name="Tracey A."/>
            <person name="Sims Y."/>
            <person name="Jarvis E.D."/>
        </authorList>
    </citation>
    <scope>NUCLEOTIDE SEQUENCE [LARGE SCALE GENOMIC DNA]</scope>
</reference>
<comment type="similarity">
    <text evidence="5">Belongs to the neugrin family.</text>
</comment>
<keyword evidence="11" id="KW-0221">Differentiation</keyword>
<evidence type="ECO:0000256" key="11">
    <source>
        <dbReference type="ARBA" id="ARBA00022782"/>
    </source>
</evidence>
<comment type="subcellular location">
    <subcellularLocation>
        <location evidence="3">Mitochondrion membrane</location>
    </subcellularLocation>
    <subcellularLocation>
        <location evidence="2">Nucleus</location>
    </subcellularLocation>
    <subcellularLocation>
        <location evidence="4">Secreted</location>
    </subcellularLocation>
</comment>
<keyword evidence="15" id="KW-0539">Nucleus</keyword>
<keyword evidence="12" id="KW-0496">Mitochondrion</keyword>
<organism evidence="18 19">
    <name type="scientific">Electrophorus electricus</name>
    <name type="common">Electric eel</name>
    <name type="synonym">Gymnotus electricus</name>
    <dbReference type="NCBI Taxonomy" id="8005"/>
    <lineage>
        <taxon>Eukaryota</taxon>
        <taxon>Metazoa</taxon>
        <taxon>Chordata</taxon>
        <taxon>Craniata</taxon>
        <taxon>Vertebrata</taxon>
        <taxon>Euteleostomi</taxon>
        <taxon>Actinopterygii</taxon>
        <taxon>Neopterygii</taxon>
        <taxon>Teleostei</taxon>
        <taxon>Ostariophysi</taxon>
        <taxon>Gymnotiformes</taxon>
        <taxon>Gymnotoidei</taxon>
        <taxon>Gymnotidae</taxon>
        <taxon>Electrophorus</taxon>
    </lineage>
</organism>
<evidence type="ECO:0000256" key="2">
    <source>
        <dbReference type="ARBA" id="ARBA00004123"/>
    </source>
</evidence>
<dbReference type="GeneTree" id="ENSGT00390000014472"/>
<feature type="signal peptide" evidence="17">
    <location>
        <begin position="1"/>
        <end position="23"/>
    </location>
</feature>
<evidence type="ECO:0000256" key="5">
    <source>
        <dbReference type="ARBA" id="ARBA00008082"/>
    </source>
</evidence>
<dbReference type="RefSeq" id="XP_026862903.2">
    <property type="nucleotide sequence ID" value="XM_027007102.2"/>
</dbReference>